<dbReference type="PROSITE" id="PS00101">
    <property type="entry name" value="HEXAPEP_TRANSFERASES"/>
    <property type="match status" value="1"/>
</dbReference>
<gene>
    <name evidence="5" type="ORF">JCM15548_14373</name>
</gene>
<dbReference type="GO" id="GO:0008870">
    <property type="term" value="F:galactoside O-acetyltransferase activity"/>
    <property type="evidence" value="ECO:0007669"/>
    <property type="project" value="TreeGrafter"/>
</dbReference>
<evidence type="ECO:0000256" key="1">
    <source>
        <dbReference type="ARBA" id="ARBA00022679"/>
    </source>
</evidence>
<dbReference type="EMBL" id="BAZW01000072">
    <property type="protein sequence ID" value="GAO31958.1"/>
    <property type="molecule type" value="Genomic_DNA"/>
</dbReference>
<evidence type="ECO:0000256" key="2">
    <source>
        <dbReference type="ARBA" id="ARBA00022737"/>
    </source>
</evidence>
<evidence type="ECO:0000256" key="3">
    <source>
        <dbReference type="ARBA" id="ARBA00023315"/>
    </source>
</evidence>
<dbReference type="EC" id="2.3.1.-" evidence="4"/>
<name>A0A0E9M374_9BACT</name>
<dbReference type="STRING" id="1236989.JCM15548_14373"/>
<comment type="similarity">
    <text evidence="4">Belongs to the transferase hexapeptide repeat family.</text>
</comment>
<dbReference type="SUPFAM" id="SSF51161">
    <property type="entry name" value="Trimeric LpxA-like enzymes"/>
    <property type="match status" value="1"/>
</dbReference>
<dbReference type="Pfam" id="PF00132">
    <property type="entry name" value="Hexapep"/>
    <property type="match status" value="1"/>
</dbReference>
<evidence type="ECO:0000256" key="4">
    <source>
        <dbReference type="RuleBase" id="RU367021"/>
    </source>
</evidence>
<organism evidence="5 6">
    <name type="scientific">Geofilum rubicundum JCM 15548</name>
    <dbReference type="NCBI Taxonomy" id="1236989"/>
    <lineage>
        <taxon>Bacteria</taxon>
        <taxon>Pseudomonadati</taxon>
        <taxon>Bacteroidota</taxon>
        <taxon>Bacteroidia</taxon>
        <taxon>Marinilabiliales</taxon>
        <taxon>Marinilabiliaceae</taxon>
        <taxon>Geofilum</taxon>
    </lineage>
</organism>
<keyword evidence="3 4" id="KW-0012">Acyltransferase</keyword>
<dbReference type="InterPro" id="IPR018357">
    <property type="entry name" value="Hexapep_transf_CS"/>
</dbReference>
<protein>
    <recommendedName>
        <fullName evidence="4">Acetyltransferase</fullName>
        <ecNumber evidence="4">2.3.1.-</ecNumber>
    </recommendedName>
</protein>
<dbReference type="InterPro" id="IPR039369">
    <property type="entry name" value="LacA-like"/>
</dbReference>
<dbReference type="InterPro" id="IPR011004">
    <property type="entry name" value="Trimer_LpxA-like_sf"/>
</dbReference>
<comment type="caution">
    <text evidence="5">The sequence shown here is derived from an EMBL/GenBank/DDBJ whole genome shotgun (WGS) entry which is preliminary data.</text>
</comment>
<sequence>MKCGANTLITDSDWHLEDARTGKPQPIVIEDNVWLGVNVTVLKGVRIGANSVIGAHSLVVKDIPANVIAAGNPCKVIKAL</sequence>
<dbReference type="PANTHER" id="PTHR43017:SF1">
    <property type="entry name" value="ACETYLTRANSFERASE YJL218W-RELATED"/>
    <property type="match status" value="1"/>
</dbReference>
<dbReference type="AlphaFoldDB" id="A0A0E9M374"/>
<keyword evidence="2" id="KW-0677">Repeat</keyword>
<keyword evidence="1 4" id="KW-0808">Transferase</keyword>
<proteinExistence type="inferred from homology"/>
<accession>A0A0E9M374</accession>
<dbReference type="PANTHER" id="PTHR43017">
    <property type="entry name" value="GALACTOSIDE O-ACETYLTRANSFERASE"/>
    <property type="match status" value="1"/>
</dbReference>
<evidence type="ECO:0000313" key="6">
    <source>
        <dbReference type="Proteomes" id="UP000032900"/>
    </source>
</evidence>
<dbReference type="Proteomes" id="UP000032900">
    <property type="component" value="Unassembled WGS sequence"/>
</dbReference>
<evidence type="ECO:0000313" key="5">
    <source>
        <dbReference type="EMBL" id="GAO31958.1"/>
    </source>
</evidence>
<keyword evidence="6" id="KW-1185">Reference proteome</keyword>
<dbReference type="Gene3D" id="2.160.10.10">
    <property type="entry name" value="Hexapeptide repeat proteins"/>
    <property type="match status" value="1"/>
</dbReference>
<dbReference type="InterPro" id="IPR001451">
    <property type="entry name" value="Hexapep"/>
</dbReference>
<reference evidence="5 6" key="1">
    <citation type="journal article" date="2015" name="Microbes Environ.">
        <title>Distribution and evolution of nitrogen fixation genes in the phylum bacteroidetes.</title>
        <authorList>
            <person name="Inoue J."/>
            <person name="Oshima K."/>
            <person name="Suda W."/>
            <person name="Sakamoto M."/>
            <person name="Iino T."/>
            <person name="Noda S."/>
            <person name="Hongoh Y."/>
            <person name="Hattori M."/>
            <person name="Ohkuma M."/>
        </authorList>
    </citation>
    <scope>NUCLEOTIDE SEQUENCE [LARGE SCALE GENOMIC DNA]</scope>
    <source>
        <strain evidence="5">JCM 15548</strain>
    </source>
</reference>